<evidence type="ECO:0000313" key="2">
    <source>
        <dbReference type="EMBL" id="RCK68316.1"/>
    </source>
</evidence>
<organism evidence="2 3">
    <name type="scientific">Desertihabitans brevis</name>
    <dbReference type="NCBI Taxonomy" id="2268447"/>
    <lineage>
        <taxon>Bacteria</taxon>
        <taxon>Bacillati</taxon>
        <taxon>Actinomycetota</taxon>
        <taxon>Actinomycetes</taxon>
        <taxon>Propionibacteriales</taxon>
        <taxon>Propionibacteriaceae</taxon>
        <taxon>Desertihabitans</taxon>
    </lineage>
</organism>
<reference evidence="2 3" key="1">
    <citation type="submission" date="2018-07" db="EMBL/GenBank/DDBJ databases">
        <title>Desertimonas flava gen. nov. sp. nov.</title>
        <authorList>
            <person name="Liu S."/>
        </authorList>
    </citation>
    <scope>NUCLEOTIDE SEQUENCE [LARGE SCALE GENOMIC DNA]</scope>
    <source>
        <strain evidence="2 3">16Sb5-5</strain>
    </source>
</reference>
<dbReference type="EMBL" id="QOUI01000012">
    <property type="protein sequence ID" value="RCK68316.1"/>
    <property type="molecule type" value="Genomic_DNA"/>
</dbReference>
<name>A0A367YQZ3_9ACTN</name>
<keyword evidence="3" id="KW-1185">Reference proteome</keyword>
<dbReference type="RefSeq" id="WP_114127877.1">
    <property type="nucleotide sequence ID" value="NZ_QOUI01000012.1"/>
</dbReference>
<dbReference type="Proteomes" id="UP000252770">
    <property type="component" value="Unassembled WGS sequence"/>
</dbReference>
<dbReference type="AlphaFoldDB" id="A0A367YQZ3"/>
<comment type="caution">
    <text evidence="2">The sequence shown here is derived from an EMBL/GenBank/DDBJ whole genome shotgun (WGS) entry which is preliminary data.</text>
</comment>
<protein>
    <submittedName>
        <fullName evidence="2">Uncharacterized protein</fullName>
    </submittedName>
</protein>
<feature type="transmembrane region" description="Helical" evidence="1">
    <location>
        <begin position="49"/>
        <end position="70"/>
    </location>
</feature>
<keyword evidence="1" id="KW-0812">Transmembrane</keyword>
<proteinExistence type="predicted"/>
<sequence>MTKWDEEKAERLRQLDAQKAAGKIDQADWEVRRQNVLAEKAPQGFLTRLGIAVMVVVGGLLLIALVVNLLELSP</sequence>
<keyword evidence="1" id="KW-0472">Membrane</keyword>
<keyword evidence="1" id="KW-1133">Transmembrane helix</keyword>
<evidence type="ECO:0000313" key="3">
    <source>
        <dbReference type="Proteomes" id="UP000252770"/>
    </source>
</evidence>
<gene>
    <name evidence="2" type="ORF">DT076_16855</name>
</gene>
<accession>A0A367YQZ3</accession>
<evidence type="ECO:0000256" key="1">
    <source>
        <dbReference type="SAM" id="Phobius"/>
    </source>
</evidence>